<dbReference type="AlphaFoldDB" id="A0A1B4PUJ7"/>
<dbReference type="Pfam" id="PF02558">
    <property type="entry name" value="ApbA"/>
    <property type="match status" value="1"/>
</dbReference>
<dbReference type="Gene3D" id="3.40.50.720">
    <property type="entry name" value="NAD(P)-binding Rossmann-like Domain"/>
    <property type="match status" value="1"/>
</dbReference>
<dbReference type="InterPro" id="IPR036291">
    <property type="entry name" value="NAD(P)-bd_dom_sf"/>
</dbReference>
<accession>A0A1B4PUJ7</accession>
<evidence type="ECO:0000259" key="1">
    <source>
        <dbReference type="Pfam" id="PF02558"/>
    </source>
</evidence>
<sequence>MRTTRMSERPMARICVVGAGALGCYLGGRLAAAGQPVTLIGRARIGDAIRNHGLMLSDHRGYRAQCAPGDVAFDTDMAVAADAALVLVTVKSAATPEAAAQRPAWRGDALWAALAE</sequence>
<dbReference type="InterPro" id="IPR013332">
    <property type="entry name" value="KPR_N"/>
</dbReference>
<reference evidence="2 3" key="1">
    <citation type="submission" date="2015-12" db="EMBL/GenBank/DDBJ databases">
        <title>Diversity of Burkholderia near neighbor genomes.</title>
        <authorList>
            <person name="Sahl J."/>
            <person name="Wagner D."/>
            <person name="Keim P."/>
        </authorList>
    </citation>
    <scope>NUCLEOTIDE SEQUENCE [LARGE SCALE GENOMIC DNA]</scope>
    <source>
        <strain evidence="2 3">MSMB1184WGS</strain>
    </source>
</reference>
<evidence type="ECO:0000313" key="2">
    <source>
        <dbReference type="EMBL" id="AOK17553.1"/>
    </source>
</evidence>
<name>A0A1B4PUJ7_BURCE</name>
<dbReference type="SUPFAM" id="SSF51735">
    <property type="entry name" value="NAD(P)-binding Rossmann-fold domains"/>
    <property type="match status" value="1"/>
</dbReference>
<dbReference type="EMBL" id="CP013443">
    <property type="protein sequence ID" value="AOK17553.1"/>
    <property type="molecule type" value="Genomic_DNA"/>
</dbReference>
<proteinExistence type="predicted"/>
<evidence type="ECO:0000313" key="3">
    <source>
        <dbReference type="Proteomes" id="UP000094776"/>
    </source>
</evidence>
<gene>
    <name evidence="2" type="ORF">WT26_17105</name>
</gene>
<feature type="domain" description="Ketopantoate reductase N-terminal" evidence="1">
    <location>
        <begin position="14"/>
        <end position="101"/>
    </location>
</feature>
<dbReference type="PROSITE" id="PS51257">
    <property type="entry name" value="PROKAR_LIPOPROTEIN"/>
    <property type="match status" value="1"/>
</dbReference>
<dbReference type="Proteomes" id="UP000094776">
    <property type="component" value="Chromosome 1"/>
</dbReference>
<protein>
    <recommendedName>
        <fullName evidence="1">Ketopantoate reductase N-terminal domain-containing protein</fullName>
    </recommendedName>
</protein>
<organism evidence="2 3">
    <name type="scientific">Burkholderia cepacia</name>
    <name type="common">Pseudomonas cepacia</name>
    <dbReference type="NCBI Taxonomy" id="292"/>
    <lineage>
        <taxon>Bacteria</taxon>
        <taxon>Pseudomonadati</taxon>
        <taxon>Pseudomonadota</taxon>
        <taxon>Betaproteobacteria</taxon>
        <taxon>Burkholderiales</taxon>
        <taxon>Burkholderiaceae</taxon>
        <taxon>Burkholderia</taxon>
        <taxon>Burkholderia cepacia complex</taxon>
    </lineage>
</organism>